<dbReference type="Pfam" id="PF01490">
    <property type="entry name" value="Aa_trans"/>
    <property type="match status" value="1"/>
</dbReference>
<keyword evidence="2 6" id="KW-0812">Transmembrane</keyword>
<evidence type="ECO:0000256" key="4">
    <source>
        <dbReference type="ARBA" id="ARBA00023136"/>
    </source>
</evidence>
<evidence type="ECO:0000313" key="8">
    <source>
        <dbReference type="Ensembl" id="ENSCMIP00000000619.1"/>
    </source>
</evidence>
<reference evidence="9" key="2">
    <citation type="journal article" date="2007" name="PLoS Biol.">
        <title>Survey sequencing and comparative analysis of the elephant shark (Callorhinchus milii) genome.</title>
        <authorList>
            <person name="Venkatesh B."/>
            <person name="Kirkness E.F."/>
            <person name="Loh Y.H."/>
            <person name="Halpern A.L."/>
            <person name="Lee A.P."/>
            <person name="Johnson J."/>
            <person name="Dandona N."/>
            <person name="Viswanathan L.D."/>
            <person name="Tay A."/>
            <person name="Venter J.C."/>
            <person name="Strausberg R.L."/>
            <person name="Brenner S."/>
        </authorList>
    </citation>
    <scope>NUCLEOTIDE SEQUENCE [LARGE SCALE GENOMIC DNA]</scope>
</reference>
<dbReference type="GO" id="GO:0015180">
    <property type="term" value="F:L-alanine transmembrane transporter activity"/>
    <property type="evidence" value="ECO:0007669"/>
    <property type="project" value="TreeGrafter"/>
</dbReference>
<sequence>MSARRLRNEDCTDYSSTEASPIRDSQSSSSDLPDFSSIQSDSCGRYQRIGERTGTTSFQTLIHLLKGNIGTGLLSLPLAVKNAGLVLGPVSLVVMGFVAVHCMQLLVKCSHHLCAKLQKPFLDYGNVVMCSLEECPSPWLKQHSHWGRRLVDFFLIITQLGFCCVYFVFLADNIKQVVEVANATTSNCHQNGTLAETHTMDNRLYMVCFLLPIILLAFIRNLKCLAPFSTLANLSMLVSLILIYQFICTNIPDPSTLPYVAGWKKYPLFFGTAIFAFEGIGVVLPLENKMQKPQEFPLILCVGMSMVTMLYLSLGVMGYIRFGEAIKGSVTLNLPACWLYQSVKILYSFGIFITYALQFFVAAEIIVPFVVSRVSERWVLACDLAVRTFLVLVTCSLAVLIPHLGIVITLVGSVSSSALALIIPPLLEIATYYSEGLSRWIILKNVVISVVGCVGFVAGTYVSIEELVSPLHNTTTSIHLS</sequence>
<dbReference type="GO" id="GO:0005774">
    <property type="term" value="C:vacuolar membrane"/>
    <property type="evidence" value="ECO:0007669"/>
    <property type="project" value="TreeGrafter"/>
</dbReference>
<keyword evidence="4 6" id="KW-0472">Membrane</keyword>
<dbReference type="GeneID" id="103184132"/>
<protein>
    <submittedName>
        <fullName evidence="8">Solute carrier family 36 member 1</fullName>
    </submittedName>
</protein>
<feature type="transmembrane region" description="Helical" evidence="6">
    <location>
        <begin position="150"/>
        <end position="169"/>
    </location>
</feature>
<feature type="transmembrane region" description="Helical" evidence="6">
    <location>
        <begin position="203"/>
        <end position="219"/>
    </location>
</feature>
<dbReference type="PANTHER" id="PTHR22950:SF188">
    <property type="entry name" value="PROTON-COUPLED AMINO ACID TRANSPORTER 1"/>
    <property type="match status" value="1"/>
</dbReference>
<dbReference type="GeneTree" id="ENSGT00940000156583"/>
<reference evidence="9" key="1">
    <citation type="journal article" date="2006" name="Science">
        <title>Ancient noncoding elements conserved in the human genome.</title>
        <authorList>
            <person name="Venkatesh B."/>
            <person name="Kirkness E.F."/>
            <person name="Loh Y.H."/>
            <person name="Halpern A.L."/>
            <person name="Lee A.P."/>
            <person name="Johnson J."/>
            <person name="Dandona N."/>
            <person name="Viswanathan L.D."/>
            <person name="Tay A."/>
            <person name="Venter J.C."/>
            <person name="Strausberg R.L."/>
            <person name="Brenner S."/>
        </authorList>
    </citation>
    <scope>NUCLEOTIDE SEQUENCE [LARGE SCALE GENOMIC DNA]</scope>
</reference>
<evidence type="ECO:0000313" key="9">
    <source>
        <dbReference type="Proteomes" id="UP000314986"/>
    </source>
</evidence>
<dbReference type="InParanoid" id="A0A4W3GRE9"/>
<dbReference type="STRING" id="7868.ENSCMIP00000000619"/>
<reference evidence="8" key="4">
    <citation type="submission" date="2025-08" db="UniProtKB">
        <authorList>
            <consortium name="Ensembl"/>
        </authorList>
    </citation>
    <scope>IDENTIFICATION</scope>
</reference>
<feature type="transmembrane region" description="Helical" evidence="6">
    <location>
        <begin position="231"/>
        <end position="247"/>
    </location>
</feature>
<name>A0A4W3GRE9_CALMI</name>
<dbReference type="GO" id="GO:0015187">
    <property type="term" value="F:glycine transmembrane transporter activity"/>
    <property type="evidence" value="ECO:0007669"/>
    <property type="project" value="TreeGrafter"/>
</dbReference>
<feature type="transmembrane region" description="Helical" evidence="6">
    <location>
        <begin position="378"/>
        <end position="401"/>
    </location>
</feature>
<reference evidence="8" key="5">
    <citation type="submission" date="2025-09" db="UniProtKB">
        <authorList>
            <consortium name="Ensembl"/>
        </authorList>
    </citation>
    <scope>IDENTIFICATION</scope>
</reference>
<dbReference type="GO" id="GO:0005280">
    <property type="term" value="F:amino acid:proton symporter activity"/>
    <property type="evidence" value="ECO:0007669"/>
    <property type="project" value="TreeGrafter"/>
</dbReference>
<feature type="transmembrane region" description="Helical" evidence="6">
    <location>
        <begin position="345"/>
        <end position="371"/>
    </location>
</feature>
<feature type="compositionally biased region" description="Low complexity" evidence="5">
    <location>
        <begin position="20"/>
        <end position="39"/>
    </location>
</feature>
<organism evidence="8 9">
    <name type="scientific">Callorhinchus milii</name>
    <name type="common">Ghost shark</name>
    <dbReference type="NCBI Taxonomy" id="7868"/>
    <lineage>
        <taxon>Eukaryota</taxon>
        <taxon>Metazoa</taxon>
        <taxon>Chordata</taxon>
        <taxon>Craniata</taxon>
        <taxon>Vertebrata</taxon>
        <taxon>Chondrichthyes</taxon>
        <taxon>Holocephali</taxon>
        <taxon>Chimaeriformes</taxon>
        <taxon>Callorhinchidae</taxon>
        <taxon>Callorhinchus</taxon>
    </lineage>
</organism>
<feature type="transmembrane region" description="Helical" evidence="6">
    <location>
        <begin position="298"/>
        <end position="320"/>
    </location>
</feature>
<dbReference type="RefSeq" id="XP_042195861.1">
    <property type="nucleotide sequence ID" value="XM_042339927.1"/>
</dbReference>
<feature type="transmembrane region" description="Helical" evidence="6">
    <location>
        <begin position="407"/>
        <end position="430"/>
    </location>
</feature>
<accession>A0A4W3GRE9</accession>
<proteinExistence type="predicted"/>
<dbReference type="Ensembl" id="ENSCMIT00000000667.1">
    <property type="protein sequence ID" value="ENSCMIP00000000619.1"/>
    <property type="gene ID" value="ENSCMIG00000000413.1"/>
</dbReference>
<dbReference type="GO" id="GO:0015193">
    <property type="term" value="F:L-proline transmembrane transporter activity"/>
    <property type="evidence" value="ECO:0007669"/>
    <property type="project" value="TreeGrafter"/>
</dbReference>
<gene>
    <name evidence="8" type="primary">slc36a1</name>
</gene>
<dbReference type="OMA" id="RTGTSFC"/>
<dbReference type="AlphaFoldDB" id="A0A4W3GRE9"/>
<keyword evidence="3 6" id="KW-1133">Transmembrane helix</keyword>
<keyword evidence="9" id="KW-1185">Reference proteome</keyword>
<feature type="transmembrane region" description="Helical" evidence="6">
    <location>
        <begin position="442"/>
        <end position="464"/>
    </location>
</feature>
<evidence type="ECO:0000259" key="7">
    <source>
        <dbReference type="Pfam" id="PF01490"/>
    </source>
</evidence>
<feature type="transmembrane region" description="Helical" evidence="6">
    <location>
        <begin position="83"/>
        <end position="107"/>
    </location>
</feature>
<evidence type="ECO:0000256" key="2">
    <source>
        <dbReference type="ARBA" id="ARBA00022692"/>
    </source>
</evidence>
<dbReference type="Proteomes" id="UP000314986">
    <property type="component" value="Unassembled WGS sequence"/>
</dbReference>
<dbReference type="FunCoup" id="A0A4W3GRE9">
    <property type="interactions" value="426"/>
</dbReference>
<dbReference type="PANTHER" id="PTHR22950">
    <property type="entry name" value="AMINO ACID TRANSPORTER"/>
    <property type="match status" value="1"/>
</dbReference>
<comment type="subcellular location">
    <subcellularLocation>
        <location evidence="1">Membrane</location>
        <topology evidence="1">Multi-pass membrane protein</topology>
    </subcellularLocation>
</comment>
<evidence type="ECO:0000256" key="3">
    <source>
        <dbReference type="ARBA" id="ARBA00022989"/>
    </source>
</evidence>
<feature type="compositionally biased region" description="Basic and acidic residues" evidence="5">
    <location>
        <begin position="1"/>
        <end position="10"/>
    </location>
</feature>
<dbReference type="RefSeq" id="XP_042195863.1">
    <property type="nucleotide sequence ID" value="XM_042339929.1"/>
</dbReference>
<dbReference type="RefSeq" id="XP_042195862.1">
    <property type="nucleotide sequence ID" value="XM_042339928.1"/>
</dbReference>
<feature type="region of interest" description="Disordered" evidence="5">
    <location>
        <begin position="1"/>
        <end position="39"/>
    </location>
</feature>
<evidence type="ECO:0000256" key="1">
    <source>
        <dbReference type="ARBA" id="ARBA00004141"/>
    </source>
</evidence>
<feature type="domain" description="Amino acid transporter transmembrane" evidence="7">
    <location>
        <begin position="55"/>
        <end position="464"/>
    </location>
</feature>
<dbReference type="RefSeq" id="XP_042195860.1">
    <property type="nucleotide sequence ID" value="XM_042339926.1"/>
</dbReference>
<evidence type="ECO:0000256" key="6">
    <source>
        <dbReference type="SAM" id="Phobius"/>
    </source>
</evidence>
<evidence type="ECO:0000256" key="5">
    <source>
        <dbReference type="SAM" id="MobiDB-lite"/>
    </source>
</evidence>
<feature type="transmembrane region" description="Helical" evidence="6">
    <location>
        <begin position="267"/>
        <end position="286"/>
    </location>
</feature>
<reference evidence="9" key="3">
    <citation type="journal article" date="2014" name="Nature">
        <title>Elephant shark genome provides unique insights into gnathostome evolution.</title>
        <authorList>
            <consortium name="International Elephant Shark Genome Sequencing Consortium"/>
            <person name="Venkatesh B."/>
            <person name="Lee A.P."/>
            <person name="Ravi V."/>
            <person name="Maurya A.K."/>
            <person name="Lian M.M."/>
            <person name="Swann J.B."/>
            <person name="Ohta Y."/>
            <person name="Flajnik M.F."/>
            <person name="Sutoh Y."/>
            <person name="Kasahara M."/>
            <person name="Hoon S."/>
            <person name="Gangu V."/>
            <person name="Roy S.W."/>
            <person name="Irimia M."/>
            <person name="Korzh V."/>
            <person name="Kondrychyn I."/>
            <person name="Lim Z.W."/>
            <person name="Tay B.H."/>
            <person name="Tohari S."/>
            <person name="Kong K.W."/>
            <person name="Ho S."/>
            <person name="Lorente-Galdos B."/>
            <person name="Quilez J."/>
            <person name="Marques-Bonet T."/>
            <person name="Raney B.J."/>
            <person name="Ingham P.W."/>
            <person name="Tay A."/>
            <person name="Hillier L.W."/>
            <person name="Minx P."/>
            <person name="Boehm T."/>
            <person name="Wilson R.K."/>
            <person name="Brenner S."/>
            <person name="Warren W.C."/>
        </authorList>
    </citation>
    <scope>NUCLEOTIDE SEQUENCE [LARGE SCALE GENOMIC DNA]</scope>
</reference>
<dbReference type="InterPro" id="IPR013057">
    <property type="entry name" value="AA_transpt_TM"/>
</dbReference>